<dbReference type="Proteomes" id="UP000630097">
    <property type="component" value="Unassembled WGS sequence"/>
</dbReference>
<evidence type="ECO:0008006" key="3">
    <source>
        <dbReference type="Google" id="ProtNLM"/>
    </source>
</evidence>
<dbReference type="RefSeq" id="WP_203885430.1">
    <property type="nucleotide sequence ID" value="NZ_BAABHH010000020.1"/>
</dbReference>
<sequence length="251" mass="26880">MPLGALTESLESLAAERDGVIGVLPGLVTRDADGWMRVSDLVREPYEGLAGLVRETADRWGAPRHVGAALLWKTYGYWHTLPMALGWQLGRRVPLMRLEDTLVRSSEAGVTIAAEKVSVAVLPGDPMAGAPGTVVVDSLGAAIREALLDGQRPVIRALGALARVGERTLWGSTAEAFAGPLLEFGPYDRAAALLAEIGRPVDGLIVPHEDGYRRRTCCLWVAIHPDDPCTTCCVLPTTPGRDHAHLREEAG</sequence>
<name>A0A8J3PVZ1_9ACTN</name>
<comment type="caution">
    <text evidence="1">The sequence shown here is derived from an EMBL/GenBank/DDBJ whole genome shotgun (WGS) entry which is preliminary data.</text>
</comment>
<keyword evidence="2" id="KW-1185">Reference proteome</keyword>
<reference evidence="1 2" key="1">
    <citation type="submission" date="2021-01" db="EMBL/GenBank/DDBJ databases">
        <title>Whole genome shotgun sequence of Planotetraspora kaengkrachanensis NBRC 104272.</title>
        <authorList>
            <person name="Komaki H."/>
            <person name="Tamura T."/>
        </authorList>
    </citation>
    <scope>NUCLEOTIDE SEQUENCE [LARGE SCALE GENOMIC DNA]</scope>
    <source>
        <strain evidence="1 2">NBRC 104272</strain>
    </source>
</reference>
<gene>
    <name evidence="1" type="ORF">Pka01_52090</name>
</gene>
<proteinExistence type="predicted"/>
<evidence type="ECO:0000313" key="1">
    <source>
        <dbReference type="EMBL" id="GIG82082.1"/>
    </source>
</evidence>
<organism evidence="1 2">
    <name type="scientific">Planotetraspora kaengkrachanensis</name>
    <dbReference type="NCBI Taxonomy" id="575193"/>
    <lineage>
        <taxon>Bacteria</taxon>
        <taxon>Bacillati</taxon>
        <taxon>Actinomycetota</taxon>
        <taxon>Actinomycetes</taxon>
        <taxon>Streptosporangiales</taxon>
        <taxon>Streptosporangiaceae</taxon>
        <taxon>Planotetraspora</taxon>
    </lineage>
</organism>
<dbReference type="EMBL" id="BONV01000026">
    <property type="protein sequence ID" value="GIG82082.1"/>
    <property type="molecule type" value="Genomic_DNA"/>
</dbReference>
<evidence type="ECO:0000313" key="2">
    <source>
        <dbReference type="Proteomes" id="UP000630097"/>
    </source>
</evidence>
<accession>A0A8J3PVZ1</accession>
<dbReference type="AlphaFoldDB" id="A0A8J3PVZ1"/>
<protein>
    <recommendedName>
        <fullName evidence="3">(2Fe-2S)-binding protein</fullName>
    </recommendedName>
</protein>